<name>A0A563EV61_9PSEU</name>
<protein>
    <submittedName>
        <fullName evidence="2">Uncharacterized protein</fullName>
    </submittedName>
</protein>
<gene>
    <name evidence="2" type="ORF">FKR81_15285</name>
</gene>
<dbReference type="RefSeq" id="WP_146352389.1">
    <property type="nucleotide sequence ID" value="NZ_VOBR01000008.1"/>
</dbReference>
<dbReference type="Proteomes" id="UP000316639">
    <property type="component" value="Unassembled WGS sequence"/>
</dbReference>
<evidence type="ECO:0000313" key="2">
    <source>
        <dbReference type="EMBL" id="TWP51556.1"/>
    </source>
</evidence>
<dbReference type="AlphaFoldDB" id="A0A563EV61"/>
<sequence>MAAKDEKTANCERKLLEDFATYDQHVDVVSAFEWMFTDPNVKSLPSTVKHFERFPKIKVSNTLTLTPDFTVLFADNTAIVGEIAKFATHENSVDKLCKQLANYDTLPGIPAGAGKLAKASHADVMQIVSMRLGPQAVQRIIIDRLRNPDHPYKPSHAPVIVQYAREDQTYMFQRVLRKENGSLHCNERQPNIGDYLDEGLNISASRFVKIKSARALINDQADRLYLATHLWAKTWPTAYGVGTSDISINPADTAVLLRKHHGVGTANDVRRALELLESAGLAAKEPEGRWLISRKLLGRSGKREVHSIIARRACQPDAPKTVSAKRRRSRHTTLGQGSLFELPFEPEPEPEPILELPSKPILAIEGPSREASE</sequence>
<evidence type="ECO:0000256" key="1">
    <source>
        <dbReference type="SAM" id="MobiDB-lite"/>
    </source>
</evidence>
<dbReference type="OrthoDB" id="5169672at2"/>
<feature type="region of interest" description="Disordered" evidence="1">
    <location>
        <begin position="317"/>
        <end position="373"/>
    </location>
</feature>
<reference evidence="2 3" key="1">
    <citation type="submission" date="2019-07" db="EMBL/GenBank/DDBJ databases">
        <title>Lentzea xizangensis sp. nov., isolated from Qinghai-Tibetan Plateau Soils.</title>
        <authorList>
            <person name="Huang J."/>
        </authorList>
    </citation>
    <scope>NUCLEOTIDE SEQUENCE [LARGE SCALE GENOMIC DNA]</scope>
    <source>
        <strain evidence="2 3">FXJ1.1311</strain>
    </source>
</reference>
<dbReference type="EMBL" id="VOBR01000008">
    <property type="protein sequence ID" value="TWP51556.1"/>
    <property type="molecule type" value="Genomic_DNA"/>
</dbReference>
<proteinExistence type="predicted"/>
<evidence type="ECO:0000313" key="3">
    <source>
        <dbReference type="Proteomes" id="UP000316639"/>
    </source>
</evidence>
<keyword evidence="3" id="KW-1185">Reference proteome</keyword>
<accession>A0A563EV61</accession>
<feature type="compositionally biased region" description="Low complexity" evidence="1">
    <location>
        <begin position="353"/>
        <end position="362"/>
    </location>
</feature>
<comment type="caution">
    <text evidence="2">The sequence shown here is derived from an EMBL/GenBank/DDBJ whole genome shotgun (WGS) entry which is preliminary data.</text>
</comment>
<organism evidence="2 3">
    <name type="scientific">Lentzea tibetensis</name>
    <dbReference type="NCBI Taxonomy" id="2591470"/>
    <lineage>
        <taxon>Bacteria</taxon>
        <taxon>Bacillati</taxon>
        <taxon>Actinomycetota</taxon>
        <taxon>Actinomycetes</taxon>
        <taxon>Pseudonocardiales</taxon>
        <taxon>Pseudonocardiaceae</taxon>
        <taxon>Lentzea</taxon>
    </lineage>
</organism>